<evidence type="ECO:0000256" key="1">
    <source>
        <dbReference type="ARBA" id="ARBA00004141"/>
    </source>
</evidence>
<feature type="domain" description="NfeD1b N-terminal" evidence="8">
    <location>
        <begin position="50"/>
        <end position="204"/>
    </location>
</feature>
<dbReference type="InterPro" id="IPR052165">
    <property type="entry name" value="Membrane_assoc_protease"/>
</dbReference>
<proteinExistence type="predicted"/>
<evidence type="ECO:0000256" key="5">
    <source>
        <dbReference type="SAM" id="Phobius"/>
    </source>
</evidence>
<feature type="domain" description="NfeD-like C-terminal" evidence="6">
    <location>
        <begin position="382"/>
        <end position="437"/>
    </location>
</feature>
<accession>A0A7C6AAC7</accession>
<evidence type="ECO:0000259" key="6">
    <source>
        <dbReference type="Pfam" id="PF01957"/>
    </source>
</evidence>
<dbReference type="InterPro" id="IPR029045">
    <property type="entry name" value="ClpP/crotonase-like_dom_sf"/>
</dbReference>
<dbReference type="SUPFAM" id="SSF52096">
    <property type="entry name" value="ClpP/crotonase"/>
    <property type="match status" value="1"/>
</dbReference>
<evidence type="ECO:0000259" key="8">
    <source>
        <dbReference type="Pfam" id="PF25145"/>
    </source>
</evidence>
<feature type="transmembrane region" description="Helical" evidence="5">
    <location>
        <begin position="349"/>
        <end position="370"/>
    </location>
</feature>
<dbReference type="Gene3D" id="3.90.226.10">
    <property type="entry name" value="2-enoyl-CoA Hydratase, Chain A, domain 1"/>
    <property type="match status" value="1"/>
</dbReference>
<dbReference type="SUPFAM" id="SSF141322">
    <property type="entry name" value="NfeD domain-like"/>
    <property type="match status" value="1"/>
</dbReference>
<organism evidence="9">
    <name type="scientific">candidate division WOR-3 bacterium</name>
    <dbReference type="NCBI Taxonomy" id="2052148"/>
    <lineage>
        <taxon>Bacteria</taxon>
        <taxon>Bacteria division WOR-3</taxon>
    </lineage>
</organism>
<evidence type="ECO:0000256" key="4">
    <source>
        <dbReference type="ARBA" id="ARBA00023136"/>
    </source>
</evidence>
<gene>
    <name evidence="9" type="ORF">ENW73_09700</name>
</gene>
<dbReference type="Pfam" id="PF24961">
    <property type="entry name" value="NfeD_membrane"/>
    <property type="match status" value="1"/>
</dbReference>
<dbReference type="Gene3D" id="2.40.50.140">
    <property type="entry name" value="Nucleic acid-binding proteins"/>
    <property type="match status" value="1"/>
</dbReference>
<dbReference type="InterPro" id="IPR056739">
    <property type="entry name" value="NfeD_membrane"/>
</dbReference>
<dbReference type="InterPro" id="IPR002810">
    <property type="entry name" value="NfeD-like_C"/>
</dbReference>
<feature type="transmembrane region" description="Helical" evidence="5">
    <location>
        <begin position="241"/>
        <end position="263"/>
    </location>
</feature>
<name>A0A7C6AAC7_UNCW3</name>
<dbReference type="PANTHER" id="PTHR33507">
    <property type="entry name" value="INNER MEMBRANE PROTEIN YBBJ"/>
    <property type="match status" value="1"/>
</dbReference>
<evidence type="ECO:0000259" key="7">
    <source>
        <dbReference type="Pfam" id="PF24961"/>
    </source>
</evidence>
<dbReference type="InterPro" id="IPR012340">
    <property type="entry name" value="NA-bd_OB-fold"/>
</dbReference>
<dbReference type="EMBL" id="DTLI01000229">
    <property type="protein sequence ID" value="HHS53105.1"/>
    <property type="molecule type" value="Genomic_DNA"/>
</dbReference>
<sequence length="438" mass="47389">MRSALRVIGRFIFLKALVINLILLFGSRVTALENRNEIWLLRFSGPIGPVVARYIVSGIEKAQSEKAQLVILAMDTPGGLDESMREMVKTILNSKIPIIGYVYPAGARAASAGVFIMMASHIAAMAPGTNIGAAHPVAMGGKEIDSVMQDKVTNDAVAYLKSIAHQRKRNEDWAEKAVRQSVSATENEALKLKIIDLVARSIEELIQALNNRVVSIDDQKIILSTTAAKIKNYDMSPTQRFLFLLTNPNIAYILLLLGIYGLFFELQNPGAIFPGVIGGIALVLAFYSFQMLPVNYAGLALIILGIIMFILEIKITSYGLLTIGGITSLFLGSLLLFESPLPFFRPSIVLLIVAAVVTALFFALIVGLGIRAHLRKPTTGKEGLVGAIGIASEDLNPSGTIMVEGELWSAESVSGLIEKGEKVKVLEVKGMLLKVEKV</sequence>
<keyword evidence="4 5" id="KW-0472">Membrane</keyword>
<dbReference type="Pfam" id="PF25145">
    <property type="entry name" value="NfeD1b_N"/>
    <property type="match status" value="1"/>
</dbReference>
<feature type="transmembrane region" description="Helical" evidence="5">
    <location>
        <begin position="7"/>
        <end position="26"/>
    </location>
</feature>
<comment type="subcellular location">
    <subcellularLocation>
        <location evidence="1">Membrane</location>
        <topology evidence="1">Multi-pass membrane protein</topology>
    </subcellularLocation>
</comment>
<evidence type="ECO:0000256" key="2">
    <source>
        <dbReference type="ARBA" id="ARBA00022692"/>
    </source>
</evidence>
<dbReference type="AlphaFoldDB" id="A0A7C6AAC7"/>
<dbReference type="InterPro" id="IPR056738">
    <property type="entry name" value="NfeD1b_N"/>
</dbReference>
<reference evidence="9" key="1">
    <citation type="journal article" date="2020" name="mSystems">
        <title>Genome- and Community-Level Interaction Insights into Carbon Utilization and Element Cycling Functions of Hydrothermarchaeota in Hydrothermal Sediment.</title>
        <authorList>
            <person name="Zhou Z."/>
            <person name="Liu Y."/>
            <person name="Xu W."/>
            <person name="Pan J."/>
            <person name="Luo Z.H."/>
            <person name="Li M."/>
        </authorList>
    </citation>
    <scope>NUCLEOTIDE SEQUENCE [LARGE SCALE GENOMIC DNA]</scope>
    <source>
        <strain evidence="9">SpSt-876</strain>
    </source>
</reference>
<evidence type="ECO:0000313" key="9">
    <source>
        <dbReference type="EMBL" id="HHS53105.1"/>
    </source>
</evidence>
<feature type="transmembrane region" description="Helical" evidence="5">
    <location>
        <begin position="269"/>
        <end position="287"/>
    </location>
</feature>
<evidence type="ECO:0000256" key="3">
    <source>
        <dbReference type="ARBA" id="ARBA00022989"/>
    </source>
</evidence>
<dbReference type="Pfam" id="PF01957">
    <property type="entry name" value="NfeD"/>
    <property type="match status" value="1"/>
</dbReference>
<dbReference type="GO" id="GO:0016020">
    <property type="term" value="C:membrane"/>
    <property type="evidence" value="ECO:0007669"/>
    <property type="project" value="UniProtKB-SubCell"/>
</dbReference>
<feature type="transmembrane region" description="Helical" evidence="5">
    <location>
        <begin position="294"/>
        <end position="311"/>
    </location>
</feature>
<feature type="transmembrane region" description="Helical" evidence="5">
    <location>
        <begin position="317"/>
        <end position="337"/>
    </location>
</feature>
<dbReference type="CDD" id="cd07020">
    <property type="entry name" value="Clp_protease_NfeD_1"/>
    <property type="match status" value="1"/>
</dbReference>
<dbReference type="FunFam" id="3.90.226.10:FF:000089">
    <property type="entry name" value="Membrane-bound serine protease"/>
    <property type="match status" value="1"/>
</dbReference>
<feature type="domain" description="NfeD integral membrane" evidence="7">
    <location>
        <begin position="249"/>
        <end position="365"/>
    </location>
</feature>
<keyword evidence="2 5" id="KW-0812">Transmembrane</keyword>
<keyword evidence="3 5" id="KW-1133">Transmembrane helix</keyword>
<comment type="caution">
    <text evidence="9">The sequence shown here is derived from an EMBL/GenBank/DDBJ whole genome shotgun (WGS) entry which is preliminary data.</text>
</comment>
<protein>
    <submittedName>
        <fullName evidence="9">Nodulation protein NfeD</fullName>
    </submittedName>
</protein>
<dbReference type="PANTHER" id="PTHR33507:SF4">
    <property type="entry name" value="NODULATION COMPETITIVENESS PROTEIN NFED"/>
    <property type="match status" value="1"/>
</dbReference>